<proteinExistence type="predicted"/>
<dbReference type="Gene3D" id="3.90.70.10">
    <property type="entry name" value="Cysteine proteinases"/>
    <property type="match status" value="1"/>
</dbReference>
<dbReference type="EMBL" id="OU896710">
    <property type="protein sequence ID" value="CAG9820744.1"/>
    <property type="molecule type" value="Genomic_DNA"/>
</dbReference>
<evidence type="ECO:0000259" key="3">
    <source>
        <dbReference type="PROSITE" id="PS50235"/>
    </source>
</evidence>
<dbReference type="SUPFAM" id="SSF54001">
    <property type="entry name" value="Cysteine proteinases"/>
    <property type="match status" value="1"/>
</dbReference>
<evidence type="ECO:0000256" key="2">
    <source>
        <dbReference type="ARBA" id="ARBA00012759"/>
    </source>
</evidence>
<protein>
    <recommendedName>
        <fullName evidence="2">ubiquitinyl hydrolase 1</fullName>
        <ecNumber evidence="2">3.4.19.12</ecNumber>
    </recommendedName>
</protein>
<name>A0A9N9SIB4_PHACE</name>
<evidence type="ECO:0000313" key="5">
    <source>
        <dbReference type="Proteomes" id="UP001153737"/>
    </source>
</evidence>
<reference evidence="4" key="1">
    <citation type="submission" date="2022-01" db="EMBL/GenBank/DDBJ databases">
        <authorList>
            <person name="King R."/>
        </authorList>
    </citation>
    <scope>NUCLEOTIDE SEQUENCE</scope>
</reference>
<dbReference type="InterPro" id="IPR028889">
    <property type="entry name" value="USP"/>
</dbReference>
<dbReference type="InterPro" id="IPR050185">
    <property type="entry name" value="Ub_carboxyl-term_hydrolase"/>
</dbReference>
<dbReference type="InterPro" id="IPR001394">
    <property type="entry name" value="Peptidase_C19_UCH"/>
</dbReference>
<dbReference type="PANTHER" id="PTHR21646">
    <property type="entry name" value="UBIQUITIN CARBOXYL-TERMINAL HYDROLASE"/>
    <property type="match status" value="1"/>
</dbReference>
<gene>
    <name evidence="4" type="ORF">PHAECO_LOCUS8468</name>
</gene>
<evidence type="ECO:0000313" key="4">
    <source>
        <dbReference type="EMBL" id="CAG9820744.1"/>
    </source>
</evidence>
<dbReference type="EC" id="3.4.19.12" evidence="2"/>
<dbReference type="OrthoDB" id="265306at2759"/>
<evidence type="ECO:0000256" key="1">
    <source>
        <dbReference type="ARBA" id="ARBA00000707"/>
    </source>
</evidence>
<dbReference type="GO" id="GO:0004843">
    <property type="term" value="F:cysteine-type deubiquitinase activity"/>
    <property type="evidence" value="ECO:0007669"/>
    <property type="project" value="UniProtKB-EC"/>
</dbReference>
<dbReference type="PROSITE" id="PS50235">
    <property type="entry name" value="USP_3"/>
    <property type="match status" value="1"/>
</dbReference>
<accession>A0A9N9SIB4</accession>
<dbReference type="InterPro" id="IPR038765">
    <property type="entry name" value="Papain-like_cys_pep_sf"/>
</dbReference>
<dbReference type="Proteomes" id="UP001153737">
    <property type="component" value="Chromosome 4"/>
</dbReference>
<feature type="domain" description="USP" evidence="3">
    <location>
        <begin position="1"/>
        <end position="203"/>
    </location>
</feature>
<sequence length="203" mass="23387">MRSSRSRILSLQTDEIWDVNEKASESWSRFLKVNNPKIVNNFVGLLKSSLKCTYCCYSSVTFDPLWDLSLSIPQQKRKISVFQCLDSLTRDESLDGEDKPTCSKCKERRKCKSLSSQRFPEILVIHLKRLPLDRFVEKLNVLVNVPLDRLDMSHYAADGSVAFHYDLYAISNHSISGHYTAYCKHPYSGTNATIVVFQKFHQI</sequence>
<keyword evidence="5" id="KW-1185">Reference proteome</keyword>
<dbReference type="PANTHER" id="PTHR21646:SF23">
    <property type="entry name" value="UBIQUITIN CARBOXYL-TERMINAL HYDROLASE USP2"/>
    <property type="match status" value="1"/>
</dbReference>
<comment type="catalytic activity">
    <reaction evidence="1">
        <text>Thiol-dependent hydrolysis of ester, thioester, amide, peptide and isopeptide bonds formed by the C-terminal Gly of ubiquitin (a 76-residue protein attached to proteins as an intracellular targeting signal).</text>
        <dbReference type="EC" id="3.4.19.12"/>
    </reaction>
</comment>
<dbReference type="AlphaFoldDB" id="A0A9N9SIB4"/>
<organism evidence="4 5">
    <name type="scientific">Phaedon cochleariae</name>
    <name type="common">Mustard beetle</name>
    <dbReference type="NCBI Taxonomy" id="80249"/>
    <lineage>
        <taxon>Eukaryota</taxon>
        <taxon>Metazoa</taxon>
        <taxon>Ecdysozoa</taxon>
        <taxon>Arthropoda</taxon>
        <taxon>Hexapoda</taxon>
        <taxon>Insecta</taxon>
        <taxon>Pterygota</taxon>
        <taxon>Neoptera</taxon>
        <taxon>Endopterygota</taxon>
        <taxon>Coleoptera</taxon>
        <taxon>Polyphaga</taxon>
        <taxon>Cucujiformia</taxon>
        <taxon>Chrysomeloidea</taxon>
        <taxon>Chrysomelidae</taxon>
        <taxon>Chrysomelinae</taxon>
        <taxon>Chrysomelini</taxon>
        <taxon>Phaedon</taxon>
    </lineage>
</organism>
<reference evidence="4" key="2">
    <citation type="submission" date="2022-10" db="EMBL/GenBank/DDBJ databases">
        <authorList>
            <consortium name="ENA_rothamsted_submissions"/>
            <consortium name="culmorum"/>
            <person name="King R."/>
        </authorList>
    </citation>
    <scope>NUCLEOTIDE SEQUENCE</scope>
</reference>
<dbReference type="Pfam" id="PF00443">
    <property type="entry name" value="UCH"/>
    <property type="match status" value="1"/>
</dbReference>
<dbReference type="GO" id="GO:0016579">
    <property type="term" value="P:protein deubiquitination"/>
    <property type="evidence" value="ECO:0007669"/>
    <property type="project" value="InterPro"/>
</dbReference>